<keyword evidence="3" id="KW-1003">Cell membrane</keyword>
<dbReference type="GO" id="GO:0015421">
    <property type="term" value="F:ABC-type oligopeptide transporter activity"/>
    <property type="evidence" value="ECO:0007669"/>
    <property type="project" value="TreeGrafter"/>
</dbReference>
<keyword evidence="4" id="KW-0997">Cell inner membrane</keyword>
<sequence length="594" mass="64675">MRGPQKVDPADKARLEENPVSYGRVIRLFKPHKWQLALVVVLIVSVSGLTVVQPFLVRTVVDEAIPQSDVSLLVWLVAGMILIAIVTQAIGVIQTWMSAKVGQRIMHSLRVRVYTNLQRQSLGFFTRTKGGEIQSRLTNDIAGMKSIVTSTATSIASNLTISVATIAAMIALSPTLSLLSLIVLPPSIWLTRKVAHARKAITIEQQKKMAIMQSTITETLSVSGMRLTKTLGLESRNEKAFSDVSEELIDLELNSQMAGRWRMASMQIIFAIIPALVYLVAGLPSTTISIGTLIAFTTLQSQIFRPLTGLLDIGAQWISAMALFSRIFEYLDLEPELAEPEENAPTPTPGDSSIVFDSVTYSYPNAERPAVSNINLVVPAGSSVALVGHTGSGKSTLASLLSRLVDPSSGSIRIGGVDLRHMNSAERARRIGIVSQETYLIHDTIRENLRLAKENASDEELWEALGIARIDALIASLPQGLDTIVGARGFRFSGGEQQRIAIARTVLRDPEILILDEATSALDNETERFVQEGIDNLSHGRTTVTIAHRLSTVRESDNIVVLDEGRIIEAGTHDELLERGGHYALLEAATEKVA</sequence>
<dbReference type="Pfam" id="PF00664">
    <property type="entry name" value="ABC_membrane"/>
    <property type="match status" value="1"/>
</dbReference>
<keyword evidence="5 11" id="KW-0812">Transmembrane</keyword>
<evidence type="ECO:0000256" key="10">
    <source>
        <dbReference type="ARBA" id="ARBA00023455"/>
    </source>
</evidence>
<evidence type="ECO:0000259" key="12">
    <source>
        <dbReference type="PROSITE" id="PS50893"/>
    </source>
</evidence>
<comment type="similarity">
    <text evidence="10">Belongs to the ABC transporter superfamily. Siderophore-Fe(3+) uptake transporter (SIUT) (TC 3.A.1.21) family.</text>
</comment>
<evidence type="ECO:0000256" key="8">
    <source>
        <dbReference type="ARBA" id="ARBA00022989"/>
    </source>
</evidence>
<dbReference type="OrthoDB" id="9806127at2"/>
<dbReference type="PROSITE" id="PS50893">
    <property type="entry name" value="ABC_TRANSPORTER_2"/>
    <property type="match status" value="1"/>
</dbReference>
<dbReference type="CDD" id="cd18550">
    <property type="entry name" value="ABC_6TM_exporter_like"/>
    <property type="match status" value="1"/>
</dbReference>
<keyword evidence="8 11" id="KW-1133">Transmembrane helix</keyword>
<evidence type="ECO:0000259" key="13">
    <source>
        <dbReference type="PROSITE" id="PS50929"/>
    </source>
</evidence>
<dbReference type="InterPro" id="IPR011527">
    <property type="entry name" value="ABC1_TM_dom"/>
</dbReference>
<comment type="subcellular location">
    <subcellularLocation>
        <location evidence="1">Cell inner membrane</location>
        <topology evidence="1">Multi-pass membrane protein</topology>
    </subcellularLocation>
</comment>
<keyword evidence="15" id="KW-1185">Reference proteome</keyword>
<evidence type="ECO:0000256" key="5">
    <source>
        <dbReference type="ARBA" id="ARBA00022692"/>
    </source>
</evidence>
<dbReference type="InterPro" id="IPR017871">
    <property type="entry name" value="ABC_transporter-like_CS"/>
</dbReference>
<reference evidence="14 15" key="1">
    <citation type="submission" date="2018-12" db="EMBL/GenBank/DDBJ databases">
        <title>Complete genome sequence of Flaviflexus sp. H23T48.</title>
        <authorList>
            <person name="Bae J.-W."/>
            <person name="Lee J.-Y."/>
        </authorList>
    </citation>
    <scope>NUCLEOTIDE SEQUENCE [LARGE SCALE GENOMIC DNA]</scope>
    <source>
        <strain evidence="14 15">H23T48</strain>
    </source>
</reference>
<organism evidence="14 15">
    <name type="scientific">Flaviflexus ciconiae</name>
    <dbReference type="NCBI Taxonomy" id="2496867"/>
    <lineage>
        <taxon>Bacteria</taxon>
        <taxon>Bacillati</taxon>
        <taxon>Actinomycetota</taxon>
        <taxon>Actinomycetes</taxon>
        <taxon>Actinomycetales</taxon>
        <taxon>Actinomycetaceae</taxon>
        <taxon>Flaviflexus</taxon>
    </lineage>
</organism>
<proteinExistence type="inferred from homology"/>
<dbReference type="SUPFAM" id="SSF52540">
    <property type="entry name" value="P-loop containing nucleoside triphosphate hydrolases"/>
    <property type="match status" value="1"/>
</dbReference>
<dbReference type="InterPro" id="IPR036640">
    <property type="entry name" value="ABC1_TM_sf"/>
</dbReference>
<dbReference type="PROSITE" id="PS00211">
    <property type="entry name" value="ABC_TRANSPORTER_1"/>
    <property type="match status" value="1"/>
</dbReference>
<evidence type="ECO:0000256" key="6">
    <source>
        <dbReference type="ARBA" id="ARBA00022741"/>
    </source>
</evidence>
<protein>
    <submittedName>
        <fullName evidence="14">ABC transporter ATP-binding protein</fullName>
    </submittedName>
</protein>
<dbReference type="GO" id="GO:0016887">
    <property type="term" value="F:ATP hydrolysis activity"/>
    <property type="evidence" value="ECO:0007669"/>
    <property type="project" value="InterPro"/>
</dbReference>
<dbReference type="InterPro" id="IPR027417">
    <property type="entry name" value="P-loop_NTPase"/>
</dbReference>
<dbReference type="InterPro" id="IPR003593">
    <property type="entry name" value="AAA+_ATPase"/>
</dbReference>
<evidence type="ECO:0000256" key="3">
    <source>
        <dbReference type="ARBA" id="ARBA00022475"/>
    </source>
</evidence>
<dbReference type="KEGG" id="flh:EJ997_12090"/>
<dbReference type="PANTHER" id="PTHR43394:SF1">
    <property type="entry name" value="ATP-BINDING CASSETTE SUB-FAMILY B MEMBER 10, MITOCHONDRIAL"/>
    <property type="match status" value="1"/>
</dbReference>
<keyword evidence="2" id="KW-0813">Transport</keyword>
<keyword evidence="6" id="KW-0547">Nucleotide-binding</keyword>
<accession>A0A3Q9G656</accession>
<evidence type="ECO:0000313" key="15">
    <source>
        <dbReference type="Proteomes" id="UP000280344"/>
    </source>
</evidence>
<dbReference type="Pfam" id="PF00005">
    <property type="entry name" value="ABC_tran"/>
    <property type="match status" value="1"/>
</dbReference>
<feature type="transmembrane region" description="Helical" evidence="11">
    <location>
        <begin position="34"/>
        <end position="52"/>
    </location>
</feature>
<dbReference type="GO" id="GO:0005524">
    <property type="term" value="F:ATP binding"/>
    <property type="evidence" value="ECO:0007669"/>
    <property type="project" value="UniProtKB-KW"/>
</dbReference>
<evidence type="ECO:0000256" key="4">
    <source>
        <dbReference type="ARBA" id="ARBA00022519"/>
    </source>
</evidence>
<dbReference type="InterPro" id="IPR039421">
    <property type="entry name" value="Type_1_exporter"/>
</dbReference>
<dbReference type="Proteomes" id="UP000280344">
    <property type="component" value="Chromosome"/>
</dbReference>
<keyword evidence="7 14" id="KW-0067">ATP-binding</keyword>
<feature type="domain" description="ABC transmembrane type-1" evidence="13">
    <location>
        <begin position="37"/>
        <end position="319"/>
    </location>
</feature>
<name>A0A3Q9G656_9ACTO</name>
<feature type="domain" description="ABC transporter" evidence="12">
    <location>
        <begin position="354"/>
        <end position="589"/>
    </location>
</feature>
<dbReference type="SMART" id="SM00382">
    <property type="entry name" value="AAA"/>
    <property type="match status" value="1"/>
</dbReference>
<dbReference type="Gene3D" id="1.20.1560.10">
    <property type="entry name" value="ABC transporter type 1, transmembrane domain"/>
    <property type="match status" value="1"/>
</dbReference>
<dbReference type="PANTHER" id="PTHR43394">
    <property type="entry name" value="ATP-DEPENDENT PERMEASE MDL1, MITOCHONDRIAL"/>
    <property type="match status" value="1"/>
</dbReference>
<dbReference type="FunFam" id="3.40.50.300:FF:000221">
    <property type="entry name" value="Multidrug ABC transporter ATP-binding protein"/>
    <property type="match status" value="1"/>
</dbReference>
<evidence type="ECO:0000313" key="14">
    <source>
        <dbReference type="EMBL" id="AZQ78267.1"/>
    </source>
</evidence>
<dbReference type="EMBL" id="CP034593">
    <property type="protein sequence ID" value="AZQ78267.1"/>
    <property type="molecule type" value="Genomic_DNA"/>
</dbReference>
<feature type="transmembrane region" description="Helical" evidence="11">
    <location>
        <begin position="72"/>
        <end position="97"/>
    </location>
</feature>
<evidence type="ECO:0000256" key="1">
    <source>
        <dbReference type="ARBA" id="ARBA00004429"/>
    </source>
</evidence>
<dbReference type="GO" id="GO:0005886">
    <property type="term" value="C:plasma membrane"/>
    <property type="evidence" value="ECO:0007669"/>
    <property type="project" value="UniProtKB-SubCell"/>
</dbReference>
<evidence type="ECO:0000256" key="7">
    <source>
        <dbReference type="ARBA" id="ARBA00022840"/>
    </source>
</evidence>
<dbReference type="PROSITE" id="PS50929">
    <property type="entry name" value="ABC_TM1F"/>
    <property type="match status" value="1"/>
</dbReference>
<keyword evidence="9 11" id="KW-0472">Membrane</keyword>
<dbReference type="InterPro" id="IPR003439">
    <property type="entry name" value="ABC_transporter-like_ATP-bd"/>
</dbReference>
<dbReference type="Gene3D" id="3.40.50.300">
    <property type="entry name" value="P-loop containing nucleotide triphosphate hydrolases"/>
    <property type="match status" value="1"/>
</dbReference>
<evidence type="ECO:0000256" key="11">
    <source>
        <dbReference type="SAM" id="Phobius"/>
    </source>
</evidence>
<dbReference type="AlphaFoldDB" id="A0A3Q9G656"/>
<gene>
    <name evidence="14" type="ORF">EJ997_12090</name>
</gene>
<evidence type="ECO:0000256" key="9">
    <source>
        <dbReference type="ARBA" id="ARBA00023136"/>
    </source>
</evidence>
<dbReference type="SUPFAM" id="SSF90123">
    <property type="entry name" value="ABC transporter transmembrane region"/>
    <property type="match status" value="1"/>
</dbReference>
<evidence type="ECO:0000256" key="2">
    <source>
        <dbReference type="ARBA" id="ARBA00022448"/>
    </source>
</evidence>
<feature type="transmembrane region" description="Helical" evidence="11">
    <location>
        <begin position="268"/>
        <end position="296"/>
    </location>
</feature>